<organism evidence="2 3">
    <name type="scientific">Thalassotalea piscium</name>
    <dbReference type="NCBI Taxonomy" id="1230533"/>
    <lineage>
        <taxon>Bacteria</taxon>
        <taxon>Pseudomonadati</taxon>
        <taxon>Pseudomonadota</taxon>
        <taxon>Gammaproteobacteria</taxon>
        <taxon>Alteromonadales</taxon>
        <taxon>Colwelliaceae</taxon>
        <taxon>Thalassotalea</taxon>
    </lineage>
</organism>
<accession>A0A7X0TT73</accession>
<proteinExistence type="predicted"/>
<evidence type="ECO:0000256" key="1">
    <source>
        <dbReference type="SAM" id="MobiDB-lite"/>
    </source>
</evidence>
<protein>
    <submittedName>
        <fullName evidence="2">Uncharacterized protein</fullName>
    </submittedName>
</protein>
<sequence length="141" mass="15685">MKLAKSLKVSTKGTGSTNESSPLEGIGPNDTEVSAHIISEEDFLEKEHVIVLDEYVNSSYVIDDVTEPPKDYAKDIPLEMLSVNEVKVEDMVEYSQNISLESMTETIDEINYGDMFPTENSVLLDDMIDYNVEINTIKASG</sequence>
<dbReference type="EMBL" id="JACHHU010000007">
    <property type="protein sequence ID" value="MBB6542790.1"/>
    <property type="molecule type" value="Genomic_DNA"/>
</dbReference>
<evidence type="ECO:0000313" key="2">
    <source>
        <dbReference type="EMBL" id="MBB6542790.1"/>
    </source>
</evidence>
<dbReference type="AlphaFoldDB" id="A0A7X0TT73"/>
<feature type="region of interest" description="Disordered" evidence="1">
    <location>
        <begin position="1"/>
        <end position="30"/>
    </location>
</feature>
<name>A0A7X0TT73_9GAMM</name>
<comment type="caution">
    <text evidence="2">The sequence shown here is derived from an EMBL/GenBank/DDBJ whole genome shotgun (WGS) entry which is preliminary data.</text>
</comment>
<evidence type="ECO:0000313" key="3">
    <source>
        <dbReference type="Proteomes" id="UP000537141"/>
    </source>
</evidence>
<dbReference type="Proteomes" id="UP000537141">
    <property type="component" value="Unassembled WGS sequence"/>
</dbReference>
<reference evidence="2 3" key="1">
    <citation type="submission" date="2020-08" db="EMBL/GenBank/DDBJ databases">
        <title>Genomic Encyclopedia of Type Strains, Phase IV (KMG-IV): sequencing the most valuable type-strain genomes for metagenomic binning, comparative biology and taxonomic classification.</title>
        <authorList>
            <person name="Goeker M."/>
        </authorList>
    </citation>
    <scope>NUCLEOTIDE SEQUENCE [LARGE SCALE GENOMIC DNA]</scope>
    <source>
        <strain evidence="2 3">DSM 26287</strain>
    </source>
</reference>
<keyword evidence="3" id="KW-1185">Reference proteome</keyword>
<feature type="compositionally biased region" description="Polar residues" evidence="1">
    <location>
        <begin position="8"/>
        <end position="21"/>
    </location>
</feature>
<gene>
    <name evidence="2" type="ORF">HNQ55_001290</name>
</gene>
<dbReference type="RefSeq" id="WP_184423600.1">
    <property type="nucleotide sequence ID" value="NZ_BAABLB010000042.1"/>
</dbReference>